<dbReference type="GO" id="GO:0004497">
    <property type="term" value="F:monooxygenase activity"/>
    <property type="evidence" value="ECO:0007669"/>
    <property type="project" value="UniProtKB-KW"/>
</dbReference>
<dbReference type="Gene3D" id="3.50.50.60">
    <property type="entry name" value="FAD/NAD(P)-binding domain"/>
    <property type="match status" value="1"/>
</dbReference>
<comment type="caution">
    <text evidence="2">The sequence shown here is derived from an EMBL/GenBank/DDBJ whole genome shotgun (WGS) entry which is preliminary data.</text>
</comment>
<dbReference type="InterPro" id="IPR002938">
    <property type="entry name" value="FAD-bd"/>
</dbReference>
<dbReference type="InterPro" id="IPR036188">
    <property type="entry name" value="FAD/NAD-bd_sf"/>
</dbReference>
<accession>A0ABP7DY10</accession>
<sequence>MTTVLISGASIAGPALAYWLHRYGFEVTVVERAPELRSGGQNVDVRGAGREVARRMGLEDAIRAATTGEAGVRFVEADDRTIAAFAAGTSDSDGPTAELEILRGDLARLLVDRTADRVGYVFGDHITGLDEVDTGVHVSFAHGAPRTFDLVVAADGIRSSTRPLVLGDEAEVASLHMYTAYLTIPRTDSDSAWARWFNAPGGRTSTLRPDNVGTTRATLSFMSEPRGYERWDAAGQRDLLRHRFAGVGWEVPRILAALDHHELYFEALAQVKSPRWSAGRTAVLGDAAYCASPISGMGTSLALTGAYVLAGELATRLDHREAFAAYESIMRPYVEQAQELPPGTPRLANPRTRAGIAGFNTLLRVASRPLVQKLAGKVFSPKAERIELPIYDPSPAAV</sequence>
<evidence type="ECO:0000259" key="1">
    <source>
        <dbReference type="Pfam" id="PF01494"/>
    </source>
</evidence>
<dbReference type="PANTHER" id="PTHR46865">
    <property type="entry name" value="OXIDOREDUCTASE-RELATED"/>
    <property type="match status" value="1"/>
</dbReference>
<gene>
    <name evidence="2" type="ORF">GCM10022204_32460</name>
</gene>
<dbReference type="InterPro" id="IPR051704">
    <property type="entry name" value="FAD_aromatic-hydroxylase"/>
</dbReference>
<name>A0ABP7DY10_9ACTN</name>
<organism evidence="2 3">
    <name type="scientific">Microlunatus aurantiacus</name>
    <dbReference type="NCBI Taxonomy" id="446786"/>
    <lineage>
        <taxon>Bacteria</taxon>
        <taxon>Bacillati</taxon>
        <taxon>Actinomycetota</taxon>
        <taxon>Actinomycetes</taxon>
        <taxon>Propionibacteriales</taxon>
        <taxon>Propionibacteriaceae</taxon>
        <taxon>Microlunatus</taxon>
    </lineage>
</organism>
<dbReference type="PANTHER" id="PTHR46865:SF2">
    <property type="entry name" value="MONOOXYGENASE"/>
    <property type="match status" value="1"/>
</dbReference>
<proteinExistence type="predicted"/>
<evidence type="ECO:0000313" key="2">
    <source>
        <dbReference type="EMBL" id="GAA3711228.1"/>
    </source>
</evidence>
<dbReference type="RefSeq" id="WP_344813452.1">
    <property type="nucleotide sequence ID" value="NZ_BAAAYX010000013.1"/>
</dbReference>
<feature type="domain" description="FAD-binding" evidence="1">
    <location>
        <begin position="2"/>
        <end position="337"/>
    </location>
</feature>
<keyword evidence="2" id="KW-0560">Oxidoreductase</keyword>
<dbReference type="PRINTS" id="PR00420">
    <property type="entry name" value="RNGMNOXGNASE"/>
</dbReference>
<dbReference type="Gene3D" id="3.30.9.10">
    <property type="entry name" value="D-Amino Acid Oxidase, subunit A, domain 2"/>
    <property type="match status" value="1"/>
</dbReference>
<protein>
    <submittedName>
        <fullName evidence="2">FAD-dependent monooxygenase</fullName>
    </submittedName>
</protein>
<dbReference type="Pfam" id="PF01494">
    <property type="entry name" value="FAD_binding_3"/>
    <property type="match status" value="1"/>
</dbReference>
<reference evidence="3" key="1">
    <citation type="journal article" date="2019" name="Int. J. Syst. Evol. Microbiol.">
        <title>The Global Catalogue of Microorganisms (GCM) 10K type strain sequencing project: providing services to taxonomists for standard genome sequencing and annotation.</title>
        <authorList>
            <consortium name="The Broad Institute Genomics Platform"/>
            <consortium name="The Broad Institute Genome Sequencing Center for Infectious Disease"/>
            <person name="Wu L."/>
            <person name="Ma J."/>
        </authorList>
    </citation>
    <scope>NUCLEOTIDE SEQUENCE [LARGE SCALE GENOMIC DNA]</scope>
    <source>
        <strain evidence="3">JCM 16548</strain>
    </source>
</reference>
<dbReference type="EMBL" id="BAAAYX010000013">
    <property type="protein sequence ID" value="GAA3711228.1"/>
    <property type="molecule type" value="Genomic_DNA"/>
</dbReference>
<evidence type="ECO:0000313" key="3">
    <source>
        <dbReference type="Proteomes" id="UP001500051"/>
    </source>
</evidence>
<dbReference type="SUPFAM" id="SSF51905">
    <property type="entry name" value="FAD/NAD(P)-binding domain"/>
    <property type="match status" value="1"/>
</dbReference>
<keyword evidence="2" id="KW-0503">Monooxygenase</keyword>
<dbReference type="Proteomes" id="UP001500051">
    <property type="component" value="Unassembled WGS sequence"/>
</dbReference>
<keyword evidence="3" id="KW-1185">Reference proteome</keyword>